<evidence type="ECO:0000259" key="3">
    <source>
        <dbReference type="SMART" id="SM00860"/>
    </source>
</evidence>
<dbReference type="InterPro" id="IPR009203">
    <property type="entry name" value="Knr4/Smi1"/>
</dbReference>
<protein>
    <submittedName>
        <fullName evidence="4">1,3-beta-glucan biosynthesis protein</fullName>
    </submittedName>
</protein>
<evidence type="ECO:0000313" key="4">
    <source>
        <dbReference type="EMBL" id="KZZ95811.1"/>
    </source>
</evidence>
<sequence>MTSNDRHASHDSPYRTGQHVPLGQSRHAPLTAVTTANDSRPDLTNPSTFDDDIKLSPPPGVSTPPRPYSPGMRSITSRGLTGGSTTATGGRRTSNDSFDTEIQMQSFTDGQPPPPPVAHSWEKIDRWLEDHLEELYDNLCDPATLNDVNELEHMLDCTLPTDVRESLQIHDGQERPGLPTGVIFGCMLLDCEEIVQEWDNWRRVNEEFLSTSSYSPPQPPSEAFGVGTSSSGASTPTLQSQGNSLWRQQLLDKQDSHPPRAVQKAYAHPSWIPLARDWGGNNIAVDLAPGPAGKWGQVIIFGRDFDCKYVVARSWASFLAMLADDFLSPHVSVDEDSGELKLKPFKQQNVEPPYLQILRWRTDQKYGRRPPSQAQQQAQAAAAAKRASAGSGLGINVSGANNGKAPARDSPYGSPKGTSAEERGRSLNRFPSRGPNASPFGIASPLARVQEETSTHDNRSSTPTSSSTTLEVNDGRKKSEELMVATPTASSPVAGVTGASAAEENKENVEEGDNATTDIKGKKADLPTPPPSTGIDHDVIEGMEKVEI</sequence>
<feature type="compositionally biased region" description="Low complexity" evidence="2">
    <location>
        <begin position="460"/>
        <end position="469"/>
    </location>
</feature>
<dbReference type="PANTHER" id="PTHR47432">
    <property type="entry name" value="CELL WALL ASSEMBLY REGULATOR SMI1"/>
    <property type="match status" value="1"/>
</dbReference>
<dbReference type="SUPFAM" id="SSF160631">
    <property type="entry name" value="SMI1/KNR4-like"/>
    <property type="match status" value="1"/>
</dbReference>
<feature type="region of interest" description="Disordered" evidence="2">
    <location>
        <begin position="365"/>
        <end position="548"/>
    </location>
</feature>
<dbReference type="InterPro" id="IPR051873">
    <property type="entry name" value="KNR4/SMI1_regulator"/>
</dbReference>
<dbReference type="Gene3D" id="3.40.1580.10">
    <property type="entry name" value="SMI1/KNR4-like"/>
    <property type="match status" value="1"/>
</dbReference>
<proteinExistence type="inferred from homology"/>
<dbReference type="SMART" id="SM00860">
    <property type="entry name" value="SMI1_KNR4"/>
    <property type="match status" value="1"/>
</dbReference>
<feature type="region of interest" description="Disordered" evidence="2">
    <location>
        <begin position="1"/>
        <end position="97"/>
    </location>
</feature>
<dbReference type="OrthoDB" id="2305498at2759"/>
<dbReference type="GO" id="GO:0043332">
    <property type="term" value="C:mating projection tip"/>
    <property type="evidence" value="ECO:0007669"/>
    <property type="project" value="TreeGrafter"/>
</dbReference>
<dbReference type="VEuPathDB" id="FungiDB:AAP_01487"/>
<feature type="domain" description="Knr4/Smi1-like" evidence="3">
    <location>
        <begin position="142"/>
        <end position="321"/>
    </location>
</feature>
<feature type="region of interest" description="Disordered" evidence="2">
    <location>
        <begin position="210"/>
        <end position="240"/>
    </location>
</feature>
<feature type="compositionally biased region" description="Polar residues" evidence="2">
    <location>
        <begin position="32"/>
        <end position="48"/>
    </location>
</feature>
<dbReference type="AlphaFoldDB" id="A0A168BVW4"/>
<keyword evidence="5" id="KW-1185">Reference proteome</keyword>
<gene>
    <name evidence="4" type="ORF">AAP_01487</name>
</gene>
<feature type="compositionally biased region" description="Basic and acidic residues" evidence="2">
    <location>
        <begin position="1"/>
        <end position="13"/>
    </location>
</feature>
<dbReference type="InterPro" id="IPR018958">
    <property type="entry name" value="Knr4/Smi1-like_dom"/>
</dbReference>
<accession>A0A168BVW4</accession>
<dbReference type="InterPro" id="IPR037883">
    <property type="entry name" value="Knr4/Smi1-like_sf"/>
</dbReference>
<comment type="caution">
    <text evidence="4">The sequence shown here is derived from an EMBL/GenBank/DDBJ whole genome shotgun (WGS) entry which is preliminary data.</text>
</comment>
<reference evidence="4 5" key="1">
    <citation type="journal article" date="2016" name="Genome Biol. Evol.">
        <title>Divergent and convergent evolution of fungal pathogenicity.</title>
        <authorList>
            <person name="Shang Y."/>
            <person name="Xiao G."/>
            <person name="Zheng P."/>
            <person name="Cen K."/>
            <person name="Zhan S."/>
            <person name="Wang C."/>
        </authorList>
    </citation>
    <scope>NUCLEOTIDE SEQUENCE [LARGE SCALE GENOMIC DNA]</scope>
    <source>
        <strain evidence="4 5">ARSEF 7405</strain>
    </source>
</reference>
<feature type="compositionally biased region" description="Basic and acidic residues" evidence="2">
    <location>
        <begin position="535"/>
        <end position="548"/>
    </location>
</feature>
<name>A0A168BVW4_9EURO</name>
<feature type="compositionally biased region" description="Polar residues" evidence="2">
    <location>
        <begin position="227"/>
        <end position="240"/>
    </location>
</feature>
<evidence type="ECO:0000256" key="2">
    <source>
        <dbReference type="SAM" id="MobiDB-lite"/>
    </source>
</evidence>
<evidence type="ECO:0000313" key="5">
    <source>
        <dbReference type="Proteomes" id="UP000242877"/>
    </source>
</evidence>
<evidence type="ECO:0000256" key="1">
    <source>
        <dbReference type="ARBA" id="ARBA00005303"/>
    </source>
</evidence>
<dbReference type="PIRSF" id="PIRSF017023">
    <property type="entry name" value="KNR4"/>
    <property type="match status" value="1"/>
</dbReference>
<dbReference type="Pfam" id="PF09346">
    <property type="entry name" value="SMI1_KNR4"/>
    <property type="match status" value="1"/>
</dbReference>
<feature type="compositionally biased region" description="Basic and acidic residues" evidence="2">
    <location>
        <begin position="449"/>
        <end position="459"/>
    </location>
</feature>
<feature type="compositionally biased region" description="Low complexity" evidence="2">
    <location>
        <begin position="69"/>
        <end position="92"/>
    </location>
</feature>
<comment type="similarity">
    <text evidence="1">Belongs to the KNR4/SMI1 family.</text>
</comment>
<organism evidence="4 5">
    <name type="scientific">Ascosphaera apis ARSEF 7405</name>
    <dbReference type="NCBI Taxonomy" id="392613"/>
    <lineage>
        <taxon>Eukaryota</taxon>
        <taxon>Fungi</taxon>
        <taxon>Dikarya</taxon>
        <taxon>Ascomycota</taxon>
        <taxon>Pezizomycotina</taxon>
        <taxon>Eurotiomycetes</taxon>
        <taxon>Eurotiomycetidae</taxon>
        <taxon>Onygenales</taxon>
        <taxon>Ascosphaeraceae</taxon>
        <taxon>Ascosphaera</taxon>
    </lineage>
</organism>
<feature type="compositionally biased region" description="Low complexity" evidence="2">
    <location>
        <begin position="373"/>
        <end position="384"/>
    </location>
</feature>
<dbReference type="EMBL" id="AZGZ01000004">
    <property type="protein sequence ID" value="KZZ95811.1"/>
    <property type="molecule type" value="Genomic_DNA"/>
</dbReference>
<dbReference type="Proteomes" id="UP000242877">
    <property type="component" value="Unassembled WGS sequence"/>
</dbReference>
<dbReference type="GO" id="GO:0070880">
    <property type="term" value="P:fungal-type cell wall beta-glucan biosynthetic process"/>
    <property type="evidence" value="ECO:0007669"/>
    <property type="project" value="TreeGrafter"/>
</dbReference>
<feature type="compositionally biased region" description="Pro residues" evidence="2">
    <location>
        <begin position="56"/>
        <end position="68"/>
    </location>
</feature>
<dbReference type="PANTHER" id="PTHR47432:SF1">
    <property type="entry name" value="CELL WALL ASSEMBLY REGULATOR SMI1"/>
    <property type="match status" value="1"/>
</dbReference>